<feature type="region of interest" description="Disordered" evidence="1">
    <location>
        <begin position="30"/>
        <end position="50"/>
    </location>
</feature>
<dbReference type="EMBL" id="CAVLEF010000215">
    <property type="protein sequence ID" value="CAK1553228.1"/>
    <property type="molecule type" value="Genomic_DNA"/>
</dbReference>
<dbReference type="AlphaFoldDB" id="A0AAV1JWN7"/>
<evidence type="ECO:0000313" key="3">
    <source>
        <dbReference type="EMBL" id="CAK1553228.1"/>
    </source>
</evidence>
<proteinExistence type="predicted"/>
<dbReference type="Proteomes" id="UP001497472">
    <property type="component" value="Unassembled WGS sequence"/>
</dbReference>
<evidence type="ECO:0008006" key="5">
    <source>
        <dbReference type="Google" id="ProtNLM"/>
    </source>
</evidence>
<evidence type="ECO:0000313" key="4">
    <source>
        <dbReference type="Proteomes" id="UP001497472"/>
    </source>
</evidence>
<organism evidence="3 4">
    <name type="scientific">Leptosia nina</name>
    <dbReference type="NCBI Taxonomy" id="320188"/>
    <lineage>
        <taxon>Eukaryota</taxon>
        <taxon>Metazoa</taxon>
        <taxon>Ecdysozoa</taxon>
        <taxon>Arthropoda</taxon>
        <taxon>Hexapoda</taxon>
        <taxon>Insecta</taxon>
        <taxon>Pterygota</taxon>
        <taxon>Neoptera</taxon>
        <taxon>Endopterygota</taxon>
        <taxon>Lepidoptera</taxon>
        <taxon>Glossata</taxon>
        <taxon>Ditrysia</taxon>
        <taxon>Papilionoidea</taxon>
        <taxon>Pieridae</taxon>
        <taxon>Pierinae</taxon>
        <taxon>Leptosia</taxon>
    </lineage>
</organism>
<protein>
    <recommendedName>
        <fullName evidence="5">EGF-like domain-containing protein</fullName>
    </recommendedName>
</protein>
<evidence type="ECO:0000256" key="1">
    <source>
        <dbReference type="SAM" id="MobiDB-lite"/>
    </source>
</evidence>
<evidence type="ECO:0000256" key="2">
    <source>
        <dbReference type="SAM" id="SignalP"/>
    </source>
</evidence>
<comment type="caution">
    <text evidence="3">The sequence shown here is derived from an EMBL/GenBank/DDBJ whole genome shotgun (WGS) entry which is preliminary data.</text>
</comment>
<gene>
    <name evidence="3" type="ORF">LNINA_LOCUS12240</name>
</gene>
<keyword evidence="2" id="KW-0732">Signal</keyword>
<feature type="chain" id="PRO_5044010261" description="EGF-like domain-containing protein" evidence="2">
    <location>
        <begin position="23"/>
        <end position="238"/>
    </location>
</feature>
<reference evidence="3 4" key="1">
    <citation type="submission" date="2023-11" db="EMBL/GenBank/DDBJ databases">
        <authorList>
            <person name="Okamura Y."/>
        </authorList>
    </citation>
    <scope>NUCLEOTIDE SEQUENCE [LARGE SCALE GENOMIC DNA]</scope>
</reference>
<feature type="signal peptide" evidence="2">
    <location>
        <begin position="1"/>
        <end position="22"/>
    </location>
</feature>
<accession>A0AAV1JWN7</accession>
<sequence length="238" mass="26713">MWCRRQAAAAILPLLLTGWLTGESSEALTTFGKSNTQPPKEIAPTPPPDFSRTQGAVDIEDNISYLYEFTSVNEFQTPPSLIQCEWECECECEWECEWECKWECKWECEWESRPCSKQAECAGISSTSCVRTHYDPVTRCLCGDNQPPVNGQCEAQPKNLYHVCDNSDECGDGLICGAPNITSAAPAHMRVFSPQDKICLCDTENGYKEKEHTCNDADILKISMFAIIFVSCVRKIIL</sequence>
<name>A0AAV1JWN7_9NEOP</name>
<keyword evidence="4" id="KW-1185">Reference proteome</keyword>